<keyword evidence="2" id="KW-1185">Reference proteome</keyword>
<dbReference type="Proteomes" id="UP001216674">
    <property type="component" value="Unassembled WGS sequence"/>
</dbReference>
<evidence type="ECO:0000313" key="1">
    <source>
        <dbReference type="EMBL" id="MDF3833479.1"/>
    </source>
</evidence>
<accession>A0ABT6ALJ7</accession>
<dbReference type="EMBL" id="JARJLM010000187">
    <property type="protein sequence ID" value="MDF3833479.1"/>
    <property type="molecule type" value="Genomic_DNA"/>
</dbReference>
<organism evidence="1 2">
    <name type="scientific">Cupriavidus basilensis</name>
    <dbReference type="NCBI Taxonomy" id="68895"/>
    <lineage>
        <taxon>Bacteria</taxon>
        <taxon>Pseudomonadati</taxon>
        <taxon>Pseudomonadota</taxon>
        <taxon>Betaproteobacteria</taxon>
        <taxon>Burkholderiales</taxon>
        <taxon>Burkholderiaceae</taxon>
        <taxon>Cupriavidus</taxon>
    </lineage>
</organism>
<evidence type="ECO:0000313" key="2">
    <source>
        <dbReference type="Proteomes" id="UP001216674"/>
    </source>
</evidence>
<protein>
    <submittedName>
        <fullName evidence="1">Uncharacterized protein</fullName>
    </submittedName>
</protein>
<reference evidence="1 2" key="1">
    <citation type="submission" date="2023-03" db="EMBL/GenBank/DDBJ databases">
        <title>Draft assemblies of triclosan tolerant bacteria isolated from returned activated sludge.</title>
        <authorList>
            <person name="Van Hamelsveld S."/>
        </authorList>
    </citation>
    <scope>NUCLEOTIDE SEQUENCE [LARGE SCALE GENOMIC DNA]</scope>
    <source>
        <strain evidence="1 2">GW210010_S58</strain>
    </source>
</reference>
<gene>
    <name evidence="1" type="ORF">P3W85_11035</name>
</gene>
<dbReference type="RefSeq" id="WP_276264813.1">
    <property type="nucleotide sequence ID" value="NZ_JARJLM010000187.1"/>
</dbReference>
<comment type="caution">
    <text evidence="1">The sequence shown here is derived from an EMBL/GenBank/DDBJ whole genome shotgun (WGS) entry which is preliminary data.</text>
</comment>
<name>A0ABT6ALJ7_9BURK</name>
<sequence>MCEVKRYGIGASRVGRNTGLTTHAKLESPAELAATKAAQLHSLLLMTPGSALEQFVSMDAAIQESLLSLAADLALEITVLSELELEHVQDGMASVSAPA</sequence>
<proteinExistence type="predicted"/>